<dbReference type="InterPro" id="IPR036259">
    <property type="entry name" value="MFS_trans_sf"/>
</dbReference>
<reference evidence="9 10" key="1">
    <citation type="submission" date="2016-08" db="EMBL/GenBank/DDBJ databases">
        <title>Draft genome sequence of Candidatus Piscirickettsia litoralis, from seawater.</title>
        <authorList>
            <person name="Wan X."/>
            <person name="Lee A.J."/>
            <person name="Hou S."/>
            <person name="Donachie S.P."/>
        </authorList>
    </citation>
    <scope>NUCLEOTIDE SEQUENCE [LARGE SCALE GENOMIC DNA]</scope>
    <source>
        <strain evidence="9 10">Y2</strain>
    </source>
</reference>
<name>A0ABX3A4F8_9GAMM</name>
<feature type="transmembrane region" description="Helical" evidence="7">
    <location>
        <begin position="213"/>
        <end position="242"/>
    </location>
</feature>
<dbReference type="RefSeq" id="WP_069312072.1">
    <property type="nucleotide sequence ID" value="NZ_MDTU01000001.1"/>
</dbReference>
<dbReference type="PRINTS" id="PR01035">
    <property type="entry name" value="TCRTETA"/>
</dbReference>
<feature type="transmembrane region" description="Helical" evidence="7">
    <location>
        <begin position="45"/>
        <end position="68"/>
    </location>
</feature>
<feature type="transmembrane region" description="Helical" evidence="7">
    <location>
        <begin position="303"/>
        <end position="325"/>
    </location>
</feature>
<gene>
    <name evidence="9" type="ORF">BGC07_04155</name>
</gene>
<sequence>MKLLANVLTNPAFKKLFTAQVLATFGTGLSSIALAQLAYHLSGSHAGRVLGIALTLKMVAYIFGAPLMSYISAKVPNKPFMITMDLIRVLLLSSMFFVQYVWQIYLLIVLINLCSAGFTPTFQALIPKLFNNKDEYTQALSLSRTAYNLESLLSPLLAALLLFIAPFKVLFILNALTFLISSTLVYCTPFKATVHTKSRGFGCLYDYLTVKPLLQGLLLVFIASLAGALVIINTVVYIQGIYHLNESIMALTLAIFGIAALITTIIIPRLSTYFSSYSIMKAGAGFCIIGFTIGILAPGLASIFIIWFILGMGASLIETLVGLTITENISKEKQSNYFAAYFSLSHTCWLIAYFVTGWIGNQMNMQSLFVLLFLASAILYLFALKIKSPKLAED</sequence>
<keyword evidence="10" id="KW-1185">Reference proteome</keyword>
<feature type="transmembrane region" description="Helical" evidence="7">
    <location>
        <begin position="337"/>
        <end position="359"/>
    </location>
</feature>
<evidence type="ECO:0000256" key="2">
    <source>
        <dbReference type="ARBA" id="ARBA00022448"/>
    </source>
</evidence>
<evidence type="ECO:0000313" key="10">
    <source>
        <dbReference type="Proteomes" id="UP000094329"/>
    </source>
</evidence>
<dbReference type="PANTHER" id="PTHR43266">
    <property type="entry name" value="MACROLIDE-EFFLUX PROTEIN"/>
    <property type="match status" value="1"/>
</dbReference>
<protein>
    <recommendedName>
        <fullName evidence="8">Major facilitator superfamily (MFS) profile domain-containing protein</fullName>
    </recommendedName>
</protein>
<feature type="transmembrane region" description="Helical" evidence="7">
    <location>
        <begin position="365"/>
        <end position="384"/>
    </location>
</feature>
<accession>A0ABX3A4F8</accession>
<dbReference type="InterPro" id="IPR001958">
    <property type="entry name" value="Tet-R_TetA/multi-R_MdtG-like"/>
</dbReference>
<keyword evidence="6 7" id="KW-0472">Membrane</keyword>
<dbReference type="EMBL" id="MDTU01000001">
    <property type="protein sequence ID" value="ODN42275.1"/>
    <property type="molecule type" value="Genomic_DNA"/>
</dbReference>
<dbReference type="PROSITE" id="PS50850">
    <property type="entry name" value="MFS"/>
    <property type="match status" value="1"/>
</dbReference>
<feature type="transmembrane region" description="Helical" evidence="7">
    <location>
        <begin position="248"/>
        <end position="267"/>
    </location>
</feature>
<comment type="subcellular location">
    <subcellularLocation>
        <location evidence="1">Cell membrane</location>
        <topology evidence="1">Multi-pass membrane protein</topology>
    </subcellularLocation>
</comment>
<feature type="domain" description="Major facilitator superfamily (MFS) profile" evidence="8">
    <location>
        <begin position="212"/>
        <end position="394"/>
    </location>
</feature>
<evidence type="ECO:0000256" key="6">
    <source>
        <dbReference type="ARBA" id="ARBA00023136"/>
    </source>
</evidence>
<keyword evidence="5 7" id="KW-1133">Transmembrane helix</keyword>
<keyword evidence="2" id="KW-0813">Transport</keyword>
<evidence type="ECO:0000256" key="3">
    <source>
        <dbReference type="ARBA" id="ARBA00022475"/>
    </source>
</evidence>
<organism evidence="9 10">
    <name type="scientific">Piscirickettsia litoralis</name>
    <dbReference type="NCBI Taxonomy" id="1891921"/>
    <lineage>
        <taxon>Bacteria</taxon>
        <taxon>Pseudomonadati</taxon>
        <taxon>Pseudomonadota</taxon>
        <taxon>Gammaproteobacteria</taxon>
        <taxon>Thiotrichales</taxon>
        <taxon>Piscirickettsiaceae</taxon>
        <taxon>Piscirickettsia</taxon>
    </lineage>
</organism>
<feature type="transmembrane region" description="Helical" evidence="7">
    <location>
        <begin position="104"/>
        <end position="126"/>
    </location>
</feature>
<evidence type="ECO:0000256" key="4">
    <source>
        <dbReference type="ARBA" id="ARBA00022692"/>
    </source>
</evidence>
<evidence type="ECO:0000256" key="1">
    <source>
        <dbReference type="ARBA" id="ARBA00004651"/>
    </source>
</evidence>
<dbReference type="InterPro" id="IPR011701">
    <property type="entry name" value="MFS"/>
</dbReference>
<dbReference type="Pfam" id="PF07690">
    <property type="entry name" value="MFS_1"/>
    <property type="match status" value="1"/>
</dbReference>
<proteinExistence type="predicted"/>
<evidence type="ECO:0000259" key="8">
    <source>
        <dbReference type="PROSITE" id="PS50850"/>
    </source>
</evidence>
<feature type="transmembrane region" description="Helical" evidence="7">
    <location>
        <begin position="279"/>
        <end position="297"/>
    </location>
</feature>
<dbReference type="Proteomes" id="UP000094329">
    <property type="component" value="Unassembled WGS sequence"/>
</dbReference>
<evidence type="ECO:0000313" key="9">
    <source>
        <dbReference type="EMBL" id="ODN42275.1"/>
    </source>
</evidence>
<dbReference type="InterPro" id="IPR020846">
    <property type="entry name" value="MFS_dom"/>
</dbReference>
<comment type="caution">
    <text evidence="9">The sequence shown here is derived from an EMBL/GenBank/DDBJ whole genome shotgun (WGS) entry which is preliminary data.</text>
</comment>
<evidence type="ECO:0000256" key="5">
    <source>
        <dbReference type="ARBA" id="ARBA00022989"/>
    </source>
</evidence>
<evidence type="ECO:0000256" key="7">
    <source>
        <dbReference type="SAM" id="Phobius"/>
    </source>
</evidence>
<feature type="transmembrane region" description="Helical" evidence="7">
    <location>
        <begin position="80"/>
        <end position="98"/>
    </location>
</feature>
<keyword evidence="3" id="KW-1003">Cell membrane</keyword>
<dbReference type="PANTHER" id="PTHR43266:SF2">
    <property type="entry name" value="MAJOR FACILITATOR SUPERFAMILY (MFS) PROFILE DOMAIN-CONTAINING PROTEIN"/>
    <property type="match status" value="1"/>
</dbReference>
<dbReference type="Gene3D" id="1.20.1250.20">
    <property type="entry name" value="MFS general substrate transporter like domains"/>
    <property type="match status" value="2"/>
</dbReference>
<dbReference type="SUPFAM" id="SSF103473">
    <property type="entry name" value="MFS general substrate transporter"/>
    <property type="match status" value="1"/>
</dbReference>
<keyword evidence="4 7" id="KW-0812">Transmembrane</keyword>